<protein>
    <submittedName>
        <fullName evidence="1">Uncharacterized protein</fullName>
    </submittedName>
</protein>
<dbReference type="SUPFAM" id="SSF54001">
    <property type="entry name" value="Cysteine proteinases"/>
    <property type="match status" value="1"/>
</dbReference>
<dbReference type="Proteomes" id="UP000187209">
    <property type="component" value="Unassembled WGS sequence"/>
</dbReference>
<sequence>MSYEFLCLKEISNPDWSFVNSTIQALFSFQLIRERILEFQCCCDSCLPCSLKSLLFSYIAGLDSQSEVSAEDFLKKFRISISLSEPNCYIFFLDLLKSLESKNINLGFQGQIRVTWTCENNDFFGTFYDFKNSCKLDMKTIIKPFNPQLLLEKSNDNFLTTKNLYHNITEYAKIVMLKKSLNVLKFYLFLIFLPLELYGKMILDH</sequence>
<accession>A0A1R2ASD6</accession>
<reference evidence="1 2" key="1">
    <citation type="submission" date="2016-11" db="EMBL/GenBank/DDBJ databases">
        <title>The macronuclear genome of Stentor coeruleus: a giant cell with tiny introns.</title>
        <authorList>
            <person name="Slabodnick M."/>
            <person name="Ruby J.G."/>
            <person name="Reiff S.B."/>
            <person name="Swart E.C."/>
            <person name="Gosai S."/>
            <person name="Prabakaran S."/>
            <person name="Witkowska E."/>
            <person name="Larue G.E."/>
            <person name="Fisher S."/>
            <person name="Freeman R.M."/>
            <person name="Gunawardena J."/>
            <person name="Chu W."/>
            <person name="Stover N.A."/>
            <person name="Gregory B.D."/>
            <person name="Nowacki M."/>
            <person name="Derisi J."/>
            <person name="Roy S.W."/>
            <person name="Marshall W.F."/>
            <person name="Sood P."/>
        </authorList>
    </citation>
    <scope>NUCLEOTIDE SEQUENCE [LARGE SCALE GENOMIC DNA]</scope>
    <source>
        <strain evidence="1">WM001</strain>
    </source>
</reference>
<evidence type="ECO:0000313" key="1">
    <source>
        <dbReference type="EMBL" id="OMJ67434.1"/>
    </source>
</evidence>
<organism evidence="1 2">
    <name type="scientific">Stentor coeruleus</name>
    <dbReference type="NCBI Taxonomy" id="5963"/>
    <lineage>
        <taxon>Eukaryota</taxon>
        <taxon>Sar</taxon>
        <taxon>Alveolata</taxon>
        <taxon>Ciliophora</taxon>
        <taxon>Postciliodesmatophora</taxon>
        <taxon>Heterotrichea</taxon>
        <taxon>Heterotrichida</taxon>
        <taxon>Stentoridae</taxon>
        <taxon>Stentor</taxon>
    </lineage>
</organism>
<proteinExistence type="predicted"/>
<gene>
    <name evidence="1" type="ORF">SteCoe_35416</name>
</gene>
<keyword evidence="2" id="KW-1185">Reference proteome</keyword>
<evidence type="ECO:0000313" key="2">
    <source>
        <dbReference type="Proteomes" id="UP000187209"/>
    </source>
</evidence>
<dbReference type="Gene3D" id="3.90.70.10">
    <property type="entry name" value="Cysteine proteinases"/>
    <property type="match status" value="1"/>
</dbReference>
<dbReference type="EMBL" id="MPUH01001500">
    <property type="protein sequence ID" value="OMJ67434.1"/>
    <property type="molecule type" value="Genomic_DNA"/>
</dbReference>
<dbReference type="AlphaFoldDB" id="A0A1R2ASD6"/>
<name>A0A1R2ASD6_9CILI</name>
<comment type="caution">
    <text evidence="1">The sequence shown here is derived from an EMBL/GenBank/DDBJ whole genome shotgun (WGS) entry which is preliminary data.</text>
</comment>
<dbReference type="InterPro" id="IPR038765">
    <property type="entry name" value="Papain-like_cys_pep_sf"/>
</dbReference>